<reference evidence="3" key="1">
    <citation type="submission" date="2017-05" db="EMBL/GenBank/DDBJ databases">
        <title>Complete and WGS of Bordetella genogroups.</title>
        <authorList>
            <person name="Spilker T."/>
            <person name="Lipuma J."/>
        </authorList>
    </citation>
    <scope>NUCLEOTIDE SEQUENCE [LARGE SCALE GENOMIC DNA]</scope>
    <source>
        <strain evidence="3">AU6712</strain>
    </source>
</reference>
<evidence type="ECO:0000313" key="3">
    <source>
        <dbReference type="Proteomes" id="UP000216429"/>
    </source>
</evidence>
<evidence type="ECO:0000256" key="1">
    <source>
        <dbReference type="SAM" id="SignalP"/>
    </source>
</evidence>
<keyword evidence="1" id="KW-0732">Signal</keyword>
<feature type="chain" id="PRO_5013147939" evidence="1">
    <location>
        <begin position="24"/>
        <end position="101"/>
    </location>
</feature>
<accession>A0A261VN95</accession>
<sequence>MNNVFRRVVIASLMAVAGGAAQANEVTFELDLAQGCHLVRGQGDEPFKVVCAASNPGTVELRPAARAPARLATIRKASGSQTRLRAATPTMPAPLTIAIGY</sequence>
<dbReference type="AlphaFoldDB" id="A0A261VN95"/>
<dbReference type="EMBL" id="NEVU01000002">
    <property type="protein sequence ID" value="OZI74952.1"/>
    <property type="molecule type" value="Genomic_DNA"/>
</dbReference>
<evidence type="ECO:0000313" key="2">
    <source>
        <dbReference type="EMBL" id="OZI74952.1"/>
    </source>
</evidence>
<name>A0A261VN95_9BORD</name>
<feature type="signal peptide" evidence="1">
    <location>
        <begin position="1"/>
        <end position="23"/>
    </location>
</feature>
<dbReference type="Proteomes" id="UP000216429">
    <property type="component" value="Unassembled WGS sequence"/>
</dbReference>
<dbReference type="RefSeq" id="WP_094813066.1">
    <property type="nucleotide sequence ID" value="NZ_NEVU01000002.1"/>
</dbReference>
<comment type="caution">
    <text evidence="2">The sequence shown here is derived from an EMBL/GenBank/DDBJ whole genome shotgun (WGS) entry which is preliminary data.</text>
</comment>
<gene>
    <name evidence="2" type="ORF">CAL22_11045</name>
</gene>
<protein>
    <submittedName>
        <fullName evidence="2">Uncharacterized protein</fullName>
    </submittedName>
</protein>
<proteinExistence type="predicted"/>
<keyword evidence="3" id="KW-1185">Reference proteome</keyword>
<organism evidence="2 3">
    <name type="scientific">Bordetella genomosp. 12</name>
    <dbReference type="NCBI Taxonomy" id="463035"/>
    <lineage>
        <taxon>Bacteria</taxon>
        <taxon>Pseudomonadati</taxon>
        <taxon>Pseudomonadota</taxon>
        <taxon>Betaproteobacteria</taxon>
        <taxon>Burkholderiales</taxon>
        <taxon>Alcaligenaceae</taxon>
        <taxon>Bordetella</taxon>
    </lineage>
</organism>
<dbReference type="OrthoDB" id="9901687at2"/>